<keyword evidence="2" id="KW-0560">Oxidoreductase</keyword>
<dbReference type="PANTHER" id="PTHR33365">
    <property type="entry name" value="YALI0B05434P"/>
    <property type="match status" value="1"/>
</dbReference>
<comment type="pathway">
    <text evidence="1">Mycotoxin biosynthesis.</text>
</comment>
<accession>A0A5N6H2D1</accession>
<reference evidence="4" key="1">
    <citation type="submission" date="2019-04" db="EMBL/GenBank/DDBJ databases">
        <title>Friends and foes A comparative genomics study of 23 Aspergillus species from section Flavi.</title>
        <authorList>
            <consortium name="DOE Joint Genome Institute"/>
            <person name="Kjaerbolling I."/>
            <person name="Vesth T."/>
            <person name="Frisvad J.C."/>
            <person name="Nybo J.L."/>
            <person name="Theobald S."/>
            <person name="Kildgaard S."/>
            <person name="Isbrandt T."/>
            <person name="Kuo A."/>
            <person name="Sato A."/>
            <person name="Lyhne E.K."/>
            <person name="Kogle M.E."/>
            <person name="Wiebenga A."/>
            <person name="Kun R.S."/>
            <person name="Lubbers R.J."/>
            <person name="Makela M.R."/>
            <person name="Barry K."/>
            <person name="Chovatia M."/>
            <person name="Clum A."/>
            <person name="Daum C."/>
            <person name="Haridas S."/>
            <person name="He G."/>
            <person name="LaButti K."/>
            <person name="Lipzen A."/>
            <person name="Mondo S."/>
            <person name="Riley R."/>
            <person name="Salamov A."/>
            <person name="Simmons B.A."/>
            <person name="Magnuson J.K."/>
            <person name="Henrissat B."/>
            <person name="Mortensen U.H."/>
            <person name="Larsen T.O."/>
            <person name="Devries R.P."/>
            <person name="Grigoriev I.V."/>
            <person name="Machida M."/>
            <person name="Baker S.E."/>
            <person name="Andersen M.R."/>
        </authorList>
    </citation>
    <scope>NUCLEOTIDE SEQUENCE [LARGE SCALE GENOMIC DNA]</scope>
    <source>
        <strain evidence="4">CBS 121.62</strain>
    </source>
</reference>
<proteinExistence type="inferred from homology"/>
<organism evidence="4">
    <name type="scientific">Aspergillus flavus</name>
    <dbReference type="NCBI Taxonomy" id="5059"/>
    <lineage>
        <taxon>Eukaryota</taxon>
        <taxon>Fungi</taxon>
        <taxon>Dikarya</taxon>
        <taxon>Ascomycota</taxon>
        <taxon>Pezizomycotina</taxon>
        <taxon>Eurotiomycetes</taxon>
        <taxon>Eurotiomycetidae</taxon>
        <taxon>Eurotiales</taxon>
        <taxon>Aspergillaceae</taxon>
        <taxon>Aspergillus</taxon>
        <taxon>Aspergillus subgen. Circumdati</taxon>
    </lineage>
</organism>
<dbReference type="InterPro" id="IPR021765">
    <property type="entry name" value="UstYa-like"/>
</dbReference>
<sequence>MRGGETLSDSDLEHMGHCVEYLRHAVMCFGDTALEKPVDHSNFVHVETEGTTHLCRDWTALSQHFWASSIDFIWGTDAPMTVFENVDARGDYVAE</sequence>
<dbReference type="Proteomes" id="UP000325434">
    <property type="component" value="Unassembled WGS sequence"/>
</dbReference>
<dbReference type="Pfam" id="PF11807">
    <property type="entry name" value="UstYa"/>
    <property type="match status" value="1"/>
</dbReference>
<evidence type="ECO:0000256" key="2">
    <source>
        <dbReference type="ARBA" id="ARBA00023002"/>
    </source>
</evidence>
<dbReference type="GO" id="GO:0043386">
    <property type="term" value="P:mycotoxin biosynthetic process"/>
    <property type="evidence" value="ECO:0007669"/>
    <property type="project" value="InterPro"/>
</dbReference>
<evidence type="ECO:0000256" key="1">
    <source>
        <dbReference type="ARBA" id="ARBA00004685"/>
    </source>
</evidence>
<evidence type="ECO:0000256" key="3">
    <source>
        <dbReference type="ARBA" id="ARBA00035112"/>
    </source>
</evidence>
<evidence type="ECO:0000313" key="4">
    <source>
        <dbReference type="EMBL" id="KAB8247360.1"/>
    </source>
</evidence>
<dbReference type="EMBL" id="ML734590">
    <property type="protein sequence ID" value="KAB8247360.1"/>
    <property type="molecule type" value="Genomic_DNA"/>
</dbReference>
<comment type="similarity">
    <text evidence="3">Belongs to the ustYa family.</text>
</comment>
<dbReference type="PANTHER" id="PTHR33365:SF11">
    <property type="entry name" value="TAT PATHWAY SIGNAL SEQUENCE"/>
    <property type="match status" value="1"/>
</dbReference>
<gene>
    <name evidence="4" type="ORF">BDV35DRAFT_351345</name>
</gene>
<name>A0A5N6H2D1_ASPFL</name>
<protein>
    <submittedName>
        <fullName evidence="4">Uncharacterized protein</fullName>
    </submittedName>
</protein>
<dbReference type="GO" id="GO:0016491">
    <property type="term" value="F:oxidoreductase activity"/>
    <property type="evidence" value="ECO:0007669"/>
    <property type="project" value="UniProtKB-KW"/>
</dbReference>
<dbReference type="AlphaFoldDB" id="A0A5N6H2D1"/>